<organism evidence="1 2">
    <name type="scientific">Dermacentor silvarum</name>
    <name type="common">Tick</name>
    <dbReference type="NCBI Taxonomy" id="543639"/>
    <lineage>
        <taxon>Eukaryota</taxon>
        <taxon>Metazoa</taxon>
        <taxon>Ecdysozoa</taxon>
        <taxon>Arthropoda</taxon>
        <taxon>Chelicerata</taxon>
        <taxon>Arachnida</taxon>
        <taxon>Acari</taxon>
        <taxon>Parasitiformes</taxon>
        <taxon>Ixodida</taxon>
        <taxon>Ixodoidea</taxon>
        <taxon>Ixodidae</taxon>
        <taxon>Rhipicephalinae</taxon>
        <taxon>Dermacentor</taxon>
    </lineage>
</organism>
<evidence type="ECO:0000313" key="2">
    <source>
        <dbReference type="Proteomes" id="UP000821865"/>
    </source>
</evidence>
<keyword evidence="2" id="KW-1185">Reference proteome</keyword>
<sequence>MPSQAVMATYRHVTSIDKRSDHSLCPNGENSQCHHNAARAKGEPELGHHYNLAENVAEAMLPVYSQLSEKTLLQRYQRCKTQNSNESLPSAIWSLVSKEQHASLFAEQTAVAEAVLCFNTGNLHAFAAILQQLDMNISGSASQRAKEKALRQSANSSKKREASECEEAGQEEA</sequence>
<comment type="caution">
    <text evidence="1">The sequence shown here is derived from an EMBL/GenBank/DDBJ whole genome shotgun (WGS) entry which is preliminary data.</text>
</comment>
<accession>A0ACB8D4R3</accession>
<name>A0ACB8D4R3_DERSI</name>
<protein>
    <submittedName>
        <fullName evidence="1">Uncharacterized protein</fullName>
    </submittedName>
</protein>
<dbReference type="Proteomes" id="UP000821865">
    <property type="component" value="Chromosome 3"/>
</dbReference>
<evidence type="ECO:0000313" key="1">
    <source>
        <dbReference type="EMBL" id="KAH7959417.1"/>
    </source>
</evidence>
<gene>
    <name evidence="1" type="ORF">HPB49_010994</name>
</gene>
<reference evidence="1" key="1">
    <citation type="submission" date="2020-05" db="EMBL/GenBank/DDBJ databases">
        <title>Large-scale comparative analyses of tick genomes elucidate their genetic diversity and vector capacities.</title>
        <authorList>
            <person name="Jia N."/>
            <person name="Wang J."/>
            <person name="Shi W."/>
            <person name="Du L."/>
            <person name="Sun Y."/>
            <person name="Zhan W."/>
            <person name="Jiang J."/>
            <person name="Wang Q."/>
            <person name="Zhang B."/>
            <person name="Ji P."/>
            <person name="Sakyi L.B."/>
            <person name="Cui X."/>
            <person name="Yuan T."/>
            <person name="Jiang B."/>
            <person name="Yang W."/>
            <person name="Lam T.T.-Y."/>
            <person name="Chang Q."/>
            <person name="Ding S."/>
            <person name="Wang X."/>
            <person name="Zhu J."/>
            <person name="Ruan X."/>
            <person name="Zhao L."/>
            <person name="Wei J."/>
            <person name="Que T."/>
            <person name="Du C."/>
            <person name="Cheng J."/>
            <person name="Dai P."/>
            <person name="Han X."/>
            <person name="Huang E."/>
            <person name="Gao Y."/>
            <person name="Liu J."/>
            <person name="Shao H."/>
            <person name="Ye R."/>
            <person name="Li L."/>
            <person name="Wei W."/>
            <person name="Wang X."/>
            <person name="Wang C."/>
            <person name="Yang T."/>
            <person name="Huo Q."/>
            <person name="Li W."/>
            <person name="Guo W."/>
            <person name="Chen H."/>
            <person name="Zhou L."/>
            <person name="Ni X."/>
            <person name="Tian J."/>
            <person name="Zhou Y."/>
            <person name="Sheng Y."/>
            <person name="Liu T."/>
            <person name="Pan Y."/>
            <person name="Xia L."/>
            <person name="Li J."/>
            <person name="Zhao F."/>
            <person name="Cao W."/>
        </authorList>
    </citation>
    <scope>NUCLEOTIDE SEQUENCE</scope>
    <source>
        <strain evidence="1">Dsil-2018</strain>
    </source>
</reference>
<dbReference type="EMBL" id="CM023472">
    <property type="protein sequence ID" value="KAH7959417.1"/>
    <property type="molecule type" value="Genomic_DNA"/>
</dbReference>
<proteinExistence type="predicted"/>